<keyword evidence="1" id="KW-0812">Transmembrane</keyword>
<accession>A0A814VCJ6</accession>
<dbReference type="EMBL" id="CAJOBC010007937">
    <property type="protein sequence ID" value="CAF3947901.1"/>
    <property type="molecule type" value="Genomic_DNA"/>
</dbReference>
<evidence type="ECO:0000256" key="1">
    <source>
        <dbReference type="SAM" id="Phobius"/>
    </source>
</evidence>
<comment type="caution">
    <text evidence="3">The sequence shown here is derived from an EMBL/GenBank/DDBJ whole genome shotgun (WGS) entry which is preliminary data.</text>
</comment>
<feature type="transmembrane region" description="Helical" evidence="1">
    <location>
        <begin position="7"/>
        <end position="28"/>
    </location>
</feature>
<name>A0A814VCJ6_9BILA</name>
<reference evidence="3" key="1">
    <citation type="submission" date="2021-02" db="EMBL/GenBank/DDBJ databases">
        <authorList>
            <person name="Nowell W R."/>
        </authorList>
    </citation>
    <scope>NUCLEOTIDE SEQUENCE</scope>
</reference>
<dbReference type="OrthoDB" id="408493at2759"/>
<evidence type="ECO:0000313" key="5">
    <source>
        <dbReference type="EMBL" id="CAF3947901.1"/>
    </source>
</evidence>
<dbReference type="EMBL" id="CAJNOQ010007936">
    <property type="protein sequence ID" value="CAF1183559.1"/>
    <property type="molecule type" value="Genomic_DNA"/>
</dbReference>
<dbReference type="PANTHER" id="PTHR31362">
    <property type="entry name" value="GLYCOSYLTRANSFERASE STELLO1-RELATED"/>
    <property type="match status" value="1"/>
</dbReference>
<evidence type="ECO:0000313" key="3">
    <source>
        <dbReference type="EMBL" id="CAF1183559.1"/>
    </source>
</evidence>
<dbReference type="InterPro" id="IPR005049">
    <property type="entry name" value="STL-like"/>
</dbReference>
<dbReference type="AlphaFoldDB" id="A0A814VCJ6"/>
<dbReference type="PANTHER" id="PTHR31362:SF0">
    <property type="entry name" value="EXOSTOSIN DOMAIN-CONTAINING PROTEIN-RELATED"/>
    <property type="match status" value="1"/>
</dbReference>
<dbReference type="Proteomes" id="UP000681722">
    <property type="component" value="Unassembled WGS sequence"/>
</dbReference>
<organism evidence="3 6">
    <name type="scientific">Didymodactylos carnosus</name>
    <dbReference type="NCBI Taxonomy" id="1234261"/>
    <lineage>
        <taxon>Eukaryota</taxon>
        <taxon>Metazoa</taxon>
        <taxon>Spiralia</taxon>
        <taxon>Gnathifera</taxon>
        <taxon>Rotifera</taxon>
        <taxon>Eurotatoria</taxon>
        <taxon>Bdelloidea</taxon>
        <taxon>Philodinida</taxon>
        <taxon>Philodinidae</taxon>
        <taxon>Didymodactylos</taxon>
    </lineage>
</organism>
<keyword evidence="1" id="KW-0472">Membrane</keyword>
<gene>
    <name evidence="3" type="ORF">GPM918_LOCUS22831</name>
    <name evidence="2" type="ORF">OVA965_LOCUS16544</name>
    <name evidence="5" type="ORF">SRO942_LOCUS22830</name>
    <name evidence="4" type="ORF">TMI583_LOCUS16552</name>
</gene>
<dbReference type="Proteomes" id="UP000663829">
    <property type="component" value="Unassembled WGS sequence"/>
</dbReference>
<evidence type="ECO:0000313" key="2">
    <source>
        <dbReference type="EMBL" id="CAF1042237.1"/>
    </source>
</evidence>
<keyword evidence="6" id="KW-1185">Reference proteome</keyword>
<dbReference type="EMBL" id="CAJOBA010007721">
    <property type="protein sequence ID" value="CAF3810342.1"/>
    <property type="molecule type" value="Genomic_DNA"/>
</dbReference>
<evidence type="ECO:0000313" key="6">
    <source>
        <dbReference type="Proteomes" id="UP000663829"/>
    </source>
</evidence>
<dbReference type="Pfam" id="PF03385">
    <property type="entry name" value="STELLO"/>
    <property type="match status" value="1"/>
</dbReference>
<keyword evidence="1" id="KW-1133">Transmembrane helix</keyword>
<evidence type="ECO:0000313" key="4">
    <source>
        <dbReference type="EMBL" id="CAF3810342.1"/>
    </source>
</evidence>
<protein>
    <submittedName>
        <fullName evidence="3">Uncharacterized protein</fullName>
    </submittedName>
</protein>
<dbReference type="Proteomes" id="UP000682733">
    <property type="component" value="Unassembled WGS sequence"/>
</dbReference>
<dbReference type="EMBL" id="CAJNOK010007710">
    <property type="protein sequence ID" value="CAF1042237.1"/>
    <property type="molecule type" value="Genomic_DNA"/>
</dbReference>
<proteinExistence type="predicted"/>
<sequence length="659" mass="76765">MSLSEKFSLPVGLCCFLLLATFCSYIIYYGKITKYSKVSFVKLVNSSLTSARLSTHCSTRGDKWIVITTIFYPTPAIRKFLSLSSDWKLMIIGDRKTPKDWLLNITNMNHSKIIFLSIHDQLKLDYRIIRYIPEGSYARKNIGYLAAIECGAQVIFESDDDNLLQTNDIKVLAKQSSPLEVPWFAFHRQRSPFVNIYGIFGQQKVWPRGFPIDELKNVTEDGWYSLRMRRSDEQVNAYIQQYLVDLDPDVDALYRLTHPMSVGHIYFDHEQPPVALEPFTFSPYNTQNTVTYYEAFWGLYLPITTTFRVCDIWRGFWVQRMLWDIGGHLVFGTSTVEQKRNPHNLIKDMNDEQQIYQQGGKFVRFLISWNSTADTLVKRIIQLSSDIARAGFWSSKEVEIMNAWLEDIQRIGYKPPPLEKKSLNRVKNQTRVAMCVSGVSECVNDSWKVTESEIRKRLNGQIDLFLFLSSSTTVDQPETVSLDIRLKEARLYNATVKILYEDRSLDPGFPSHCKVDYHLPGFKIPRYFQQLWALSKCYELIREYEQKMLVEYQLLVRSRVDLQFKKVPSTFERPPPYDMNHTILVPANRFFLGYDDGWAIGPIDLMKYYMLRWYSFPLCLETNYHAETYLKAYLARYTNVSVDPETVNDAVTHGGSNCH</sequence>
<dbReference type="Proteomes" id="UP000677228">
    <property type="component" value="Unassembled WGS sequence"/>
</dbReference>